<accession>A0A822VD48</accession>
<comment type="caution">
    <text evidence="1">The sequence shown here is derived from an EMBL/GenBank/DDBJ whole genome shotgun (WGS) entry which is preliminary data.</text>
</comment>
<name>A0A822VD48_AGRTU</name>
<evidence type="ECO:0000313" key="1">
    <source>
        <dbReference type="EMBL" id="CVI25419.1"/>
    </source>
</evidence>
<evidence type="ECO:0008006" key="3">
    <source>
        <dbReference type="Google" id="ProtNLM"/>
    </source>
</evidence>
<proteinExistence type="predicted"/>
<dbReference type="AlphaFoldDB" id="A0A822VD48"/>
<reference evidence="1 2" key="1">
    <citation type="submission" date="2016-01" db="EMBL/GenBank/DDBJ databases">
        <authorList>
            <person name="Regsiter A."/>
            <person name="william w."/>
        </authorList>
    </citation>
    <scope>NUCLEOTIDE SEQUENCE [LARGE SCALE GENOMIC DNA]</scope>
    <source>
        <strain evidence="1 2">B6</strain>
    </source>
</reference>
<gene>
    <name evidence="1" type="ORF">AGR4A_pTi0017</name>
</gene>
<dbReference type="EMBL" id="FCNL01000043">
    <property type="protein sequence ID" value="CVI25419.1"/>
    <property type="molecule type" value="Genomic_DNA"/>
</dbReference>
<organism evidence="1 2">
    <name type="scientific">Agrobacterium tumefaciens str. B6</name>
    <dbReference type="NCBI Taxonomy" id="1183423"/>
    <lineage>
        <taxon>Bacteria</taxon>
        <taxon>Pseudomonadati</taxon>
        <taxon>Pseudomonadota</taxon>
        <taxon>Alphaproteobacteria</taxon>
        <taxon>Hyphomicrobiales</taxon>
        <taxon>Rhizobiaceae</taxon>
        <taxon>Rhizobium/Agrobacterium group</taxon>
        <taxon>Agrobacterium</taxon>
        <taxon>Agrobacterium tumefaciens complex</taxon>
    </lineage>
</organism>
<dbReference type="InterPro" id="IPR010694">
    <property type="entry name" value="Uncharacterised_VirK"/>
</dbReference>
<sequence>MKPIVYVARISPVFCFLLPTDTAAVQELRNAVFSDSLKKESLMKRISTILVGVFLATPVYAADNIHTLGTLSEIELALTAGKPVNVTVDLSLCNPGVADTPATKTRGGMRIDAYRITADGTLAFADQHFTIDRDGKPITQFIRYQIRSNGEADFTMVTFNMPTYERKGTSLAYKCAIDHGLSFRAPQ</sequence>
<dbReference type="Proteomes" id="UP000192074">
    <property type="component" value="Unassembled WGS sequence"/>
</dbReference>
<dbReference type="Pfam" id="PF06903">
    <property type="entry name" value="VirK"/>
    <property type="match status" value="1"/>
</dbReference>
<evidence type="ECO:0000313" key="2">
    <source>
        <dbReference type="Proteomes" id="UP000192074"/>
    </source>
</evidence>
<protein>
    <recommendedName>
        <fullName evidence="3">VirK protein</fullName>
    </recommendedName>
</protein>